<evidence type="ECO:0000313" key="2">
    <source>
        <dbReference type="EMBL" id="SVB38592.1"/>
    </source>
</evidence>
<dbReference type="Pfam" id="PF08349">
    <property type="entry name" value="DUF1722"/>
    <property type="match status" value="1"/>
</dbReference>
<proteinExistence type="predicted"/>
<dbReference type="Pfam" id="PF04463">
    <property type="entry name" value="2-thiour_desulf"/>
    <property type="match status" value="1"/>
</dbReference>
<reference evidence="2" key="1">
    <citation type="submission" date="2018-05" db="EMBL/GenBank/DDBJ databases">
        <authorList>
            <person name="Lanie J.A."/>
            <person name="Ng W.-L."/>
            <person name="Kazmierczak K.M."/>
            <person name="Andrzejewski T.M."/>
            <person name="Davidsen T.M."/>
            <person name="Wayne K.J."/>
            <person name="Tettelin H."/>
            <person name="Glass J.I."/>
            <person name="Rusch D."/>
            <person name="Podicherti R."/>
            <person name="Tsui H.-C.T."/>
            <person name="Winkler M.E."/>
        </authorList>
    </citation>
    <scope>NUCLEOTIDE SEQUENCE</scope>
</reference>
<evidence type="ECO:0000259" key="1">
    <source>
        <dbReference type="Pfam" id="PF08349"/>
    </source>
</evidence>
<accession>A0A382DKM7</accession>
<dbReference type="PANTHER" id="PTHR30087">
    <property type="entry name" value="INNER MEMBRANE PROTEIN"/>
    <property type="match status" value="1"/>
</dbReference>
<dbReference type="InterPro" id="IPR007553">
    <property type="entry name" value="2-thiour_desulf"/>
</dbReference>
<sequence>MDSKIKIGVSSCLIGEKVRWNGDHKQNHYVQEILAKYFECVSVCPEMEVGMGVPRETVALYGNLERTQMISKKTQTDWTKPMQKYIEDRINALTREELCGYIFKSQSPSCGLGKVPVHAEFGGNKVRYGPGMFAAKFIQKFPLVPTEDEGRLNNSRIRENFIVKVFSFYRLQTLYKKNFSLGALAKFHAQQKFLLLAHSRKHYEALGQLVAKPKAMSKEALKEIYGKIFMEAFTFKATQKKNTDVLLHMMRFLKKTLTKGEKANILSTIEDYRKGLLPLIVPVTLICHQVNKYKIEYLMGQVYLN</sequence>
<dbReference type="InterPro" id="IPR017087">
    <property type="entry name" value="UCP037004"/>
</dbReference>
<protein>
    <recommendedName>
        <fullName evidence="1">DUF1722 domain-containing protein</fullName>
    </recommendedName>
</protein>
<dbReference type="AlphaFoldDB" id="A0A382DKM7"/>
<organism evidence="2">
    <name type="scientific">marine metagenome</name>
    <dbReference type="NCBI Taxonomy" id="408172"/>
    <lineage>
        <taxon>unclassified sequences</taxon>
        <taxon>metagenomes</taxon>
        <taxon>ecological metagenomes</taxon>
    </lineage>
</organism>
<name>A0A382DKM7_9ZZZZ</name>
<feature type="non-terminal residue" evidence="2">
    <location>
        <position position="305"/>
    </location>
</feature>
<dbReference type="PIRSF" id="PIRSF037004">
    <property type="entry name" value="UCP037004"/>
    <property type="match status" value="1"/>
</dbReference>
<feature type="domain" description="DUF1722" evidence="1">
    <location>
        <begin position="192"/>
        <end position="305"/>
    </location>
</feature>
<gene>
    <name evidence="2" type="ORF">METZ01_LOCUS191446</name>
</gene>
<dbReference type="InterPro" id="IPR013560">
    <property type="entry name" value="DUF1722"/>
</dbReference>
<dbReference type="PANTHER" id="PTHR30087:SF0">
    <property type="entry name" value="INNER MEMBRANE PROTEIN"/>
    <property type="match status" value="1"/>
</dbReference>
<dbReference type="EMBL" id="UINC01039711">
    <property type="protein sequence ID" value="SVB38592.1"/>
    <property type="molecule type" value="Genomic_DNA"/>
</dbReference>